<dbReference type="Ensembl" id="ENSSPAT00000008403.1">
    <property type="protein sequence ID" value="ENSSPAP00000008247.1"/>
    <property type="gene ID" value="ENSSPAG00000006292.1"/>
</dbReference>
<dbReference type="Pfam" id="PF00619">
    <property type="entry name" value="CARD"/>
    <property type="match status" value="1"/>
</dbReference>
<proteinExistence type="predicted"/>
<dbReference type="GeneTree" id="ENSGT00940000177805"/>
<dbReference type="STRING" id="144197.ENSSPAP00000008247"/>
<reference evidence="2" key="1">
    <citation type="submission" date="2023-09" db="UniProtKB">
        <authorList>
            <consortium name="Ensembl"/>
        </authorList>
    </citation>
    <scope>IDENTIFICATION</scope>
</reference>
<dbReference type="PROSITE" id="PS50209">
    <property type="entry name" value="CARD"/>
    <property type="match status" value="1"/>
</dbReference>
<dbReference type="InterPro" id="IPR011029">
    <property type="entry name" value="DEATH-like_dom_sf"/>
</dbReference>
<name>A0A3B5A371_9TELE</name>
<feature type="domain" description="CARD" evidence="1">
    <location>
        <begin position="1"/>
        <end position="73"/>
    </location>
</feature>
<sequence>MKMITEHKVELIDSLRADLFILQHVHAKRIITDRQYQKLKHISQPEETVTNLIDVVIGKDEETCDQFLQVLKDPEVLRTYPGLKEILNIESYMTQTVTEITNHQTCTPKRRR</sequence>
<dbReference type="GO" id="GO:0005634">
    <property type="term" value="C:nucleus"/>
    <property type="evidence" value="ECO:0007669"/>
    <property type="project" value="InterPro"/>
</dbReference>
<dbReference type="InterPro" id="IPR001315">
    <property type="entry name" value="CARD"/>
</dbReference>
<dbReference type="SUPFAM" id="SSF47986">
    <property type="entry name" value="DEATH domain"/>
    <property type="match status" value="1"/>
</dbReference>
<accession>A0A3B5A371</accession>
<evidence type="ECO:0000259" key="1">
    <source>
        <dbReference type="PROSITE" id="PS50209"/>
    </source>
</evidence>
<protein>
    <recommendedName>
        <fullName evidence="1">CARD domain-containing protein</fullName>
    </recommendedName>
</protein>
<dbReference type="CDD" id="cd01671">
    <property type="entry name" value="CARD"/>
    <property type="match status" value="1"/>
</dbReference>
<organism evidence="2">
    <name type="scientific">Stegastes partitus</name>
    <name type="common">bicolor damselfish</name>
    <dbReference type="NCBI Taxonomy" id="144197"/>
    <lineage>
        <taxon>Eukaryota</taxon>
        <taxon>Metazoa</taxon>
        <taxon>Chordata</taxon>
        <taxon>Craniata</taxon>
        <taxon>Vertebrata</taxon>
        <taxon>Euteleostomi</taxon>
        <taxon>Actinopterygii</taxon>
        <taxon>Neopterygii</taxon>
        <taxon>Teleostei</taxon>
        <taxon>Neoteleostei</taxon>
        <taxon>Acanthomorphata</taxon>
        <taxon>Ovalentaria</taxon>
        <taxon>Pomacentridae</taxon>
        <taxon>Stegastes</taxon>
    </lineage>
</organism>
<dbReference type="AlphaFoldDB" id="A0A3B5A371"/>
<dbReference type="GO" id="GO:0042981">
    <property type="term" value="P:regulation of apoptotic process"/>
    <property type="evidence" value="ECO:0007669"/>
    <property type="project" value="InterPro"/>
</dbReference>
<evidence type="ECO:0000313" key="2">
    <source>
        <dbReference type="Ensembl" id="ENSSPAP00000008247.1"/>
    </source>
</evidence>
<dbReference type="Gene3D" id="1.10.533.10">
    <property type="entry name" value="Death Domain, Fas"/>
    <property type="match status" value="1"/>
</dbReference>